<feature type="chain" id="PRO_5044258456" evidence="1">
    <location>
        <begin position="20"/>
        <end position="169"/>
    </location>
</feature>
<keyword evidence="3" id="KW-1185">Reference proteome</keyword>
<protein>
    <submittedName>
        <fullName evidence="2">Uncharacterized protein</fullName>
    </submittedName>
</protein>
<organism evidence="2 3">
    <name type="scientific">Prymnesium parvum</name>
    <name type="common">Toxic golden alga</name>
    <dbReference type="NCBI Taxonomy" id="97485"/>
    <lineage>
        <taxon>Eukaryota</taxon>
        <taxon>Haptista</taxon>
        <taxon>Haptophyta</taxon>
        <taxon>Prymnesiophyceae</taxon>
        <taxon>Prymnesiales</taxon>
        <taxon>Prymnesiaceae</taxon>
        <taxon>Prymnesium</taxon>
    </lineage>
</organism>
<evidence type="ECO:0000256" key="1">
    <source>
        <dbReference type="SAM" id="SignalP"/>
    </source>
</evidence>
<dbReference type="EMBL" id="JBGBPQ010000030">
    <property type="protein sequence ID" value="KAL1495954.1"/>
    <property type="molecule type" value="Genomic_DNA"/>
</dbReference>
<evidence type="ECO:0000313" key="3">
    <source>
        <dbReference type="Proteomes" id="UP001515480"/>
    </source>
</evidence>
<gene>
    <name evidence="2" type="ORF">AB1Y20_014596</name>
</gene>
<dbReference type="AlphaFoldDB" id="A0AB34IE21"/>
<evidence type="ECO:0000313" key="2">
    <source>
        <dbReference type="EMBL" id="KAL1495954.1"/>
    </source>
</evidence>
<comment type="caution">
    <text evidence="2">The sequence shown here is derived from an EMBL/GenBank/DDBJ whole genome shotgun (WGS) entry which is preliminary data.</text>
</comment>
<proteinExistence type="predicted"/>
<dbReference type="Proteomes" id="UP001515480">
    <property type="component" value="Unassembled WGS sequence"/>
</dbReference>
<feature type="signal peptide" evidence="1">
    <location>
        <begin position="1"/>
        <end position="19"/>
    </location>
</feature>
<accession>A0AB34IE21</accession>
<reference evidence="2 3" key="1">
    <citation type="journal article" date="2024" name="Science">
        <title>Giant polyketide synthase enzymes in the biosynthesis of giant marine polyether toxins.</title>
        <authorList>
            <person name="Fallon T.R."/>
            <person name="Shende V.V."/>
            <person name="Wierzbicki I.H."/>
            <person name="Pendleton A.L."/>
            <person name="Watervoot N.F."/>
            <person name="Auber R.P."/>
            <person name="Gonzalez D.J."/>
            <person name="Wisecaver J.H."/>
            <person name="Moore B.S."/>
        </authorList>
    </citation>
    <scope>NUCLEOTIDE SEQUENCE [LARGE SCALE GENOMIC DNA]</scope>
    <source>
        <strain evidence="2 3">12B1</strain>
    </source>
</reference>
<keyword evidence="1" id="KW-0732">Signal</keyword>
<sequence length="169" mass="18666">MLALLALTDAALVRPPVLSAVRASPYSSRSGLLVAVSDSGAPQGSWPSDTIFTLKKRNDGWDDIRSAIEEFQADRRPAIEELKQKAEEVKKAPVVRWTQVIASELTGTVVPRKASAPKDGKTMFPSLMNVLLSPEEEKAILSNKKYKTDRQRQVALNMRRLAALIPEKK</sequence>
<name>A0AB34IE21_PRYPA</name>